<gene>
    <name evidence="3" type="ORF">B0G92_2712</name>
    <name evidence="4" type="ORF">CLV50_2722</name>
</gene>
<organism evidence="4 6">
    <name type="scientific">Flavobacterium lindanitolerans</name>
    <dbReference type="NCBI Taxonomy" id="428988"/>
    <lineage>
        <taxon>Bacteria</taxon>
        <taxon>Pseudomonadati</taxon>
        <taxon>Bacteroidota</taxon>
        <taxon>Flavobacteriia</taxon>
        <taxon>Flavobacteriales</taxon>
        <taxon>Flavobacteriaceae</taxon>
        <taxon>Flavobacterium</taxon>
    </lineage>
</organism>
<dbReference type="Gene3D" id="2.40.128.520">
    <property type="match status" value="1"/>
</dbReference>
<proteinExistence type="predicted"/>
<dbReference type="PANTHER" id="PTHR36919">
    <property type="entry name" value="BLR1215 PROTEIN"/>
    <property type="match status" value="1"/>
</dbReference>
<evidence type="ECO:0000259" key="2">
    <source>
        <dbReference type="Pfam" id="PF09917"/>
    </source>
</evidence>
<reference evidence="3 5" key="1">
    <citation type="submission" date="2017-12" db="EMBL/GenBank/DDBJ databases">
        <title>Genomic Encyclopedia of Type Strains, Phase III (KMG-III): the genomes of soil and plant-associated and newly described type strains.</title>
        <authorList>
            <person name="Whitman W."/>
        </authorList>
    </citation>
    <scope>NUCLEOTIDE SEQUENCE [LARGE SCALE GENOMIC DNA]</scope>
    <source>
        <strain evidence="3 5">IP-10</strain>
    </source>
</reference>
<dbReference type="AlphaFoldDB" id="A0A497U561"/>
<evidence type="ECO:0000313" key="4">
    <source>
        <dbReference type="EMBL" id="RLJ24005.1"/>
    </source>
</evidence>
<reference evidence="4 6" key="2">
    <citation type="submission" date="2018-10" db="EMBL/GenBank/DDBJ databases">
        <title>Genomic Encyclopedia of Archaeal and Bacterial Type Strains, Phase II (KMG-II): from individual species to whole genera.</title>
        <authorList>
            <person name="Goeker M."/>
        </authorList>
    </citation>
    <scope>NUCLEOTIDE SEQUENCE [LARGE SCALE GENOMIC DNA]</scope>
    <source>
        <strain evidence="4 6">DSM 21886</strain>
    </source>
</reference>
<protein>
    <submittedName>
        <fullName evidence="4">Uncharacterized protein (DUF2147 family)</fullName>
    </submittedName>
</protein>
<dbReference type="Proteomes" id="UP000233767">
    <property type="component" value="Unassembled WGS sequence"/>
</dbReference>
<evidence type="ECO:0000313" key="5">
    <source>
        <dbReference type="Proteomes" id="UP000233767"/>
    </source>
</evidence>
<dbReference type="EMBL" id="RCCB01000013">
    <property type="protein sequence ID" value="RLJ24005.1"/>
    <property type="molecule type" value="Genomic_DNA"/>
</dbReference>
<dbReference type="InterPro" id="IPR019223">
    <property type="entry name" value="DUF2147"/>
</dbReference>
<keyword evidence="1" id="KW-0732">Signal</keyword>
<sequence length="144" mass="16293">MKKLVAYCIVLLFAGIQTGQAQSVTGRWKTFDDETGAAKSIVEIYEKNDKLYGKVVEILEKGKEDKTCEKCKGSKKDKPIKGLVIIEGLSKNDDTWEGGTILDPKNGKEYKCHINLENKDKLKVRGYIGFSLLGRTQYWTRVEK</sequence>
<evidence type="ECO:0000313" key="3">
    <source>
        <dbReference type="EMBL" id="PKW20562.1"/>
    </source>
</evidence>
<accession>A0A497U561</accession>
<keyword evidence="5" id="KW-1185">Reference proteome</keyword>
<dbReference type="PANTHER" id="PTHR36919:SF3">
    <property type="entry name" value="BLL5882 PROTEIN"/>
    <property type="match status" value="1"/>
</dbReference>
<name>A0A497U561_9FLAO</name>
<comment type="caution">
    <text evidence="4">The sequence shown here is derived from an EMBL/GenBank/DDBJ whole genome shotgun (WGS) entry which is preliminary data.</text>
</comment>
<evidence type="ECO:0000256" key="1">
    <source>
        <dbReference type="SAM" id="SignalP"/>
    </source>
</evidence>
<feature type="domain" description="DUF2147" evidence="2">
    <location>
        <begin position="26"/>
        <end position="141"/>
    </location>
</feature>
<dbReference type="EMBL" id="PJND01000009">
    <property type="protein sequence ID" value="PKW20562.1"/>
    <property type="molecule type" value="Genomic_DNA"/>
</dbReference>
<dbReference type="Pfam" id="PF09917">
    <property type="entry name" value="DUF2147"/>
    <property type="match status" value="1"/>
</dbReference>
<feature type="chain" id="PRO_5019733085" evidence="1">
    <location>
        <begin position="22"/>
        <end position="144"/>
    </location>
</feature>
<evidence type="ECO:0000313" key="6">
    <source>
        <dbReference type="Proteomes" id="UP000275027"/>
    </source>
</evidence>
<dbReference type="RefSeq" id="WP_101472581.1">
    <property type="nucleotide sequence ID" value="NZ_PJND01000009.1"/>
</dbReference>
<feature type="signal peptide" evidence="1">
    <location>
        <begin position="1"/>
        <end position="21"/>
    </location>
</feature>
<dbReference type="Proteomes" id="UP000275027">
    <property type="component" value="Unassembled WGS sequence"/>
</dbReference>